<keyword evidence="2" id="KW-0472">Membrane</keyword>
<comment type="caution">
    <text evidence="3">The sequence shown here is derived from an EMBL/GenBank/DDBJ whole genome shotgun (WGS) entry which is preliminary data.</text>
</comment>
<feature type="transmembrane region" description="Helical" evidence="2">
    <location>
        <begin position="246"/>
        <end position="265"/>
    </location>
</feature>
<keyword evidence="2" id="KW-0812">Transmembrane</keyword>
<feature type="region of interest" description="Disordered" evidence="1">
    <location>
        <begin position="1"/>
        <end position="58"/>
    </location>
</feature>
<evidence type="ECO:0000313" key="3">
    <source>
        <dbReference type="EMBL" id="MBM7798209.1"/>
    </source>
</evidence>
<reference evidence="3 4" key="1">
    <citation type="submission" date="2021-01" db="EMBL/GenBank/DDBJ databases">
        <title>Sequencing the genomes of 1000 actinobacteria strains.</title>
        <authorList>
            <person name="Klenk H.-P."/>
        </authorList>
    </citation>
    <scope>NUCLEOTIDE SEQUENCE [LARGE SCALE GENOMIC DNA]</scope>
    <source>
        <strain evidence="3 4">DSM 18662</strain>
    </source>
</reference>
<keyword evidence="4" id="KW-1185">Reference proteome</keyword>
<gene>
    <name evidence="3" type="ORF">JOE57_001130</name>
</gene>
<accession>A0ABS2RGS0</accession>
<keyword evidence="2" id="KW-1133">Transmembrane helix</keyword>
<feature type="compositionally biased region" description="Basic and acidic residues" evidence="1">
    <location>
        <begin position="12"/>
        <end position="23"/>
    </location>
</feature>
<feature type="region of interest" description="Disordered" evidence="1">
    <location>
        <begin position="93"/>
        <end position="131"/>
    </location>
</feature>
<dbReference type="EMBL" id="JAFBCF010000001">
    <property type="protein sequence ID" value="MBM7798209.1"/>
    <property type="molecule type" value="Genomic_DNA"/>
</dbReference>
<feature type="transmembrane region" description="Helical" evidence="2">
    <location>
        <begin position="216"/>
        <end position="234"/>
    </location>
</feature>
<evidence type="ECO:0000256" key="1">
    <source>
        <dbReference type="SAM" id="MobiDB-lite"/>
    </source>
</evidence>
<evidence type="ECO:0000313" key="4">
    <source>
        <dbReference type="Proteomes" id="UP000704762"/>
    </source>
</evidence>
<feature type="compositionally biased region" description="Pro residues" evidence="1">
    <location>
        <begin position="113"/>
        <end position="126"/>
    </location>
</feature>
<organism evidence="3 4">
    <name type="scientific">Microlunatus panaciterrae</name>
    <dbReference type="NCBI Taxonomy" id="400768"/>
    <lineage>
        <taxon>Bacteria</taxon>
        <taxon>Bacillati</taxon>
        <taxon>Actinomycetota</taxon>
        <taxon>Actinomycetes</taxon>
        <taxon>Propionibacteriales</taxon>
        <taxon>Propionibacteriaceae</taxon>
        <taxon>Microlunatus</taxon>
    </lineage>
</organism>
<dbReference type="RefSeq" id="WP_204916784.1">
    <property type="nucleotide sequence ID" value="NZ_BAAAQP010000011.1"/>
</dbReference>
<proteinExistence type="predicted"/>
<feature type="compositionally biased region" description="Pro residues" evidence="1">
    <location>
        <begin position="24"/>
        <end position="34"/>
    </location>
</feature>
<protein>
    <submittedName>
        <fullName evidence="3">Uncharacterized protein</fullName>
    </submittedName>
</protein>
<sequence length="287" mass="30016">MATWEDGPEYAPLERPEGFHHPDVPPLEVAPPPRQLAAGAPMERPQFAGPPGPVVPLAALVPADPEQHRDPQTPFETVVSTVTAGPIGIGAGSAQSAWGSAHWSPPSGQPVGPWGPPATTPWPAPASPTSAAPVPVGGAPFPAPGTPQWFGPGAPPPQLPSAGPVDAKKVWDTVTPAVAICLLVGGLIYVFSPIMLVLAAVLASRITVGRPRISKAFYVVFGVLGFFALVGIFTHNLSFGDWYGYLGRWALALCWALLVVLPVIVSTELKKHARSGQYPPPYNSTWG</sequence>
<evidence type="ECO:0000256" key="2">
    <source>
        <dbReference type="SAM" id="Phobius"/>
    </source>
</evidence>
<feature type="compositionally biased region" description="Low complexity" evidence="1">
    <location>
        <begin position="93"/>
        <end position="104"/>
    </location>
</feature>
<name>A0ABS2RGS0_9ACTN</name>
<dbReference type="Proteomes" id="UP000704762">
    <property type="component" value="Unassembled WGS sequence"/>
</dbReference>
<feature type="transmembrane region" description="Helical" evidence="2">
    <location>
        <begin position="177"/>
        <end position="204"/>
    </location>
</feature>